<dbReference type="InterPro" id="IPR037163">
    <property type="entry name" value="Spermidine_synt_N_sf"/>
</dbReference>
<keyword evidence="8" id="KW-0620">Polyamine biosynthesis</keyword>
<evidence type="ECO:0000256" key="6">
    <source>
        <dbReference type="ARBA" id="ARBA00034114"/>
    </source>
</evidence>
<evidence type="ECO:0000313" key="11">
    <source>
        <dbReference type="EMBL" id="CAE0493491.1"/>
    </source>
</evidence>
<dbReference type="NCBIfam" id="NF002010">
    <property type="entry name" value="PRK00811.1"/>
    <property type="match status" value="1"/>
</dbReference>
<evidence type="ECO:0000256" key="5">
    <source>
        <dbReference type="ARBA" id="ARBA00022679"/>
    </source>
</evidence>
<comment type="pathway">
    <text evidence="6">Alkaloid biosynthesis; nicotine biosynthesis.</text>
</comment>
<dbReference type="InterPro" id="IPR035246">
    <property type="entry name" value="Spermidine_synt_N"/>
</dbReference>
<dbReference type="NCBIfam" id="TIGR00417">
    <property type="entry name" value="speE"/>
    <property type="match status" value="1"/>
</dbReference>
<proteinExistence type="inferred from homology"/>
<dbReference type="FunFam" id="2.30.140.10:FF:000001">
    <property type="entry name" value="SPE3p Spermidine synthase"/>
    <property type="match status" value="1"/>
</dbReference>
<organism evidence="11">
    <name type="scientific">Dunaliella tertiolecta</name>
    <name type="common">Green alga</name>
    <dbReference type="NCBI Taxonomy" id="3047"/>
    <lineage>
        <taxon>Eukaryota</taxon>
        <taxon>Viridiplantae</taxon>
        <taxon>Chlorophyta</taxon>
        <taxon>core chlorophytes</taxon>
        <taxon>Chlorophyceae</taxon>
        <taxon>CS clade</taxon>
        <taxon>Chlamydomonadales</taxon>
        <taxon>Dunaliellaceae</taxon>
        <taxon>Dunaliella</taxon>
    </lineage>
</organism>
<keyword evidence="4" id="KW-0017">Alkaloid metabolism</keyword>
<dbReference type="Gene3D" id="3.40.50.150">
    <property type="entry name" value="Vaccinia Virus protein VP39"/>
    <property type="match status" value="1"/>
</dbReference>
<evidence type="ECO:0000256" key="9">
    <source>
        <dbReference type="RuleBase" id="RU003836"/>
    </source>
</evidence>
<dbReference type="PROSITE" id="PS51006">
    <property type="entry name" value="PABS_2"/>
    <property type="match status" value="1"/>
</dbReference>
<dbReference type="PANTHER" id="PTHR11558">
    <property type="entry name" value="SPERMIDINE/SPERMINE SYNTHASE"/>
    <property type="match status" value="1"/>
</dbReference>
<evidence type="ECO:0000256" key="8">
    <source>
        <dbReference type="PROSITE-ProRule" id="PRU00354"/>
    </source>
</evidence>
<dbReference type="SUPFAM" id="SSF53335">
    <property type="entry name" value="S-adenosyl-L-methionine-dependent methyltransferases"/>
    <property type="match status" value="1"/>
</dbReference>
<dbReference type="Pfam" id="PF17284">
    <property type="entry name" value="Spermine_synt_N"/>
    <property type="match status" value="1"/>
</dbReference>
<dbReference type="InterPro" id="IPR029063">
    <property type="entry name" value="SAM-dependent_MTases_sf"/>
</dbReference>
<comment type="catalytic activity">
    <reaction evidence="7">
        <text>S-adenosyl 3-(methylsulfanyl)propylamine + putrescine = S-methyl-5'-thioadenosine + spermidine + H(+)</text>
        <dbReference type="Rhea" id="RHEA:12721"/>
        <dbReference type="ChEBI" id="CHEBI:15378"/>
        <dbReference type="ChEBI" id="CHEBI:17509"/>
        <dbReference type="ChEBI" id="CHEBI:57443"/>
        <dbReference type="ChEBI" id="CHEBI:57834"/>
        <dbReference type="ChEBI" id="CHEBI:326268"/>
        <dbReference type="EC" id="2.5.1.16"/>
    </reaction>
</comment>
<dbReference type="PANTHER" id="PTHR11558:SF11">
    <property type="entry name" value="SPERMIDINE SYNTHASE"/>
    <property type="match status" value="1"/>
</dbReference>
<dbReference type="EMBL" id="HBIP01014721">
    <property type="protein sequence ID" value="CAE0493492.1"/>
    <property type="molecule type" value="Transcribed_RNA"/>
</dbReference>
<dbReference type="HAMAP" id="MF_00198">
    <property type="entry name" value="Spermidine_synth"/>
    <property type="match status" value="1"/>
</dbReference>
<evidence type="ECO:0000256" key="4">
    <source>
        <dbReference type="ARBA" id="ARBA00022589"/>
    </source>
</evidence>
<dbReference type="InterPro" id="IPR030374">
    <property type="entry name" value="PABS"/>
</dbReference>
<evidence type="ECO:0000259" key="10">
    <source>
        <dbReference type="PROSITE" id="PS51006"/>
    </source>
</evidence>
<comment type="pathway">
    <text evidence="1">Amine and polyamine biosynthesis; spermidine biosynthesis; spermidine from putrescine: step 1/1.</text>
</comment>
<keyword evidence="5 8" id="KW-0808">Transferase</keyword>
<evidence type="ECO:0000313" key="12">
    <source>
        <dbReference type="EMBL" id="CAE0493492.1"/>
    </source>
</evidence>
<name>A0A6S8JD42_DUNTE</name>
<dbReference type="GO" id="GO:0008295">
    <property type="term" value="P:spermidine biosynthetic process"/>
    <property type="evidence" value="ECO:0007669"/>
    <property type="project" value="TreeGrafter"/>
</dbReference>
<dbReference type="GO" id="GO:0005829">
    <property type="term" value="C:cytosol"/>
    <property type="evidence" value="ECO:0007669"/>
    <property type="project" value="TreeGrafter"/>
</dbReference>
<evidence type="ECO:0000256" key="2">
    <source>
        <dbReference type="ARBA" id="ARBA00007867"/>
    </source>
</evidence>
<dbReference type="InterPro" id="IPR001045">
    <property type="entry name" value="Spermi_synthase"/>
</dbReference>
<dbReference type="EMBL" id="HBIP01014720">
    <property type="protein sequence ID" value="CAE0493491.1"/>
    <property type="molecule type" value="Transcribed_RNA"/>
</dbReference>
<dbReference type="EC" id="2.5.1.16" evidence="3"/>
<dbReference type="GO" id="GO:0004766">
    <property type="term" value="F:spermidine synthase activity"/>
    <property type="evidence" value="ECO:0007669"/>
    <property type="project" value="UniProtKB-EC"/>
</dbReference>
<dbReference type="AlphaFoldDB" id="A0A6S8JD42"/>
<dbReference type="GO" id="GO:0009753">
    <property type="term" value="P:response to jasmonic acid"/>
    <property type="evidence" value="ECO:0007669"/>
    <property type="project" value="UniProtKB-ARBA"/>
</dbReference>
<sequence length="338" mass="37531">MRSCFSYLSKNAFEGQAATFCPKRHRTRRTMAQTEVKGIKDGWFTELSPMWPGMGMSLKVEEVLFTGRSQFQDVCVFRSATFGNVLLLDGVIQATERDEFSYQEMITHLPLCALKTPAKKVLIVGGGDGGVLREMARYKSIEEIHMAEIDGMVPEVSKKYFPKMAVGFNDPRCQVHICDGIEFVRNAQESSYDAIIVDSSDPVGPAEVLFEKPFFEALHRAVRPGGIVCTQAESIWLHLDIIKSLAGMCASVFEGGSVSYAHTTIPTYPSGQIGMMLCVKAEPGHELMDPRQPRQQVPPCPDSVETPALRYYTPDVHRSAFSMPKFAADALESSLTFH</sequence>
<dbReference type="GO" id="GO:0009820">
    <property type="term" value="P:alkaloid metabolic process"/>
    <property type="evidence" value="ECO:0007669"/>
    <property type="project" value="UniProtKB-KW"/>
</dbReference>
<dbReference type="FunFam" id="3.40.50.150:FF:000013">
    <property type="entry name" value="Spermidine synthase"/>
    <property type="match status" value="1"/>
</dbReference>
<dbReference type="Pfam" id="PF01564">
    <property type="entry name" value="Spermine_synth"/>
    <property type="match status" value="1"/>
</dbReference>
<protein>
    <recommendedName>
        <fullName evidence="3">spermidine synthase</fullName>
        <ecNumber evidence="3">2.5.1.16</ecNumber>
    </recommendedName>
</protein>
<accession>A0A6S8JD42</accession>
<evidence type="ECO:0000256" key="3">
    <source>
        <dbReference type="ARBA" id="ARBA00012455"/>
    </source>
</evidence>
<evidence type="ECO:0000256" key="1">
    <source>
        <dbReference type="ARBA" id="ARBA00005123"/>
    </source>
</evidence>
<dbReference type="PROSITE" id="PS01330">
    <property type="entry name" value="PABS_1"/>
    <property type="match status" value="1"/>
</dbReference>
<gene>
    <name evidence="11" type="ORF">DTER00134_LOCUS8564</name>
    <name evidence="12" type="ORF">DTER00134_LOCUS8565</name>
</gene>
<dbReference type="CDD" id="cd02440">
    <property type="entry name" value="AdoMet_MTases"/>
    <property type="match status" value="1"/>
</dbReference>
<feature type="active site" description="Proton acceptor" evidence="8">
    <location>
        <position position="198"/>
    </location>
</feature>
<dbReference type="Gene3D" id="2.30.140.10">
    <property type="entry name" value="Spermidine synthase, tetramerisation domain"/>
    <property type="match status" value="1"/>
</dbReference>
<dbReference type="InterPro" id="IPR030373">
    <property type="entry name" value="PABS_CS"/>
</dbReference>
<reference evidence="11" key="1">
    <citation type="submission" date="2021-01" db="EMBL/GenBank/DDBJ databases">
        <authorList>
            <person name="Corre E."/>
            <person name="Pelletier E."/>
            <person name="Niang G."/>
            <person name="Scheremetjew M."/>
            <person name="Finn R."/>
            <person name="Kale V."/>
            <person name="Holt S."/>
            <person name="Cochrane G."/>
            <person name="Meng A."/>
            <person name="Brown T."/>
            <person name="Cohen L."/>
        </authorList>
    </citation>
    <scope>NUCLEOTIDE SEQUENCE</scope>
    <source>
        <strain evidence="11">CCMP1320</strain>
    </source>
</reference>
<evidence type="ECO:0000256" key="7">
    <source>
        <dbReference type="ARBA" id="ARBA00049307"/>
    </source>
</evidence>
<feature type="domain" description="PABS" evidence="10">
    <location>
        <begin position="41"/>
        <end position="280"/>
    </location>
</feature>
<comment type="similarity">
    <text evidence="2 9">Belongs to the spermidine/spermine synthase family.</text>
</comment>